<keyword evidence="2" id="KW-1185">Reference proteome</keyword>
<dbReference type="EMBL" id="ML208319">
    <property type="protein sequence ID" value="TFK70067.1"/>
    <property type="molecule type" value="Genomic_DNA"/>
</dbReference>
<gene>
    <name evidence="1" type="ORF">BDN72DRAFT_767082</name>
</gene>
<proteinExistence type="predicted"/>
<accession>A0ACD3AWU5</accession>
<sequence>MYAPQDTTHPPAYALCSSDGQNIYTVDEHNSRVQCILVSGPHVIKTGSIEEVTAWWSQKSSNGDDPQDPASPLRIHSIPPGSMVVPGLTDSHCHVLEYGASRTIPLDQATTLEGIALIRQYIESNPDIYDDKSKVIEGWGWDHASWPHETLPTATDLDTDPILCGRPIILQSRDGHALWVSPATLRANSPIPDHSDGGIIIRDHEGNPTGIFLDNAQDLISRPPATDSDLEKRFQLTVAEALSHGLTSLHDAGFKPESLAFFQSRVETKGLPIRLYGMRYFDENAPYWGDQTAPLIGDENSRLTARSIKLFADGALRTGGAALYEPYTDNPSTNGVMRLAPELLNTIIPNFLRDGWQVNVHAIGDRANGAVLDAFEQALKNTDVSSLRPRLEHAQIMTQSDIGRLGKLGVIASIQPTHVTSDMGFAEERLGPERVKGLYAFRSILKSGARITLGSDFPVEQVNPLAGFFSAITRTNSNGTSPHGPGGWFPDQRLTREEALRGMTIDPAYASFTESNLGSLVPGKRADFVILSQDIMTIPVTKIMDTKVLATVIDGEVVYGQI</sequence>
<dbReference type="Proteomes" id="UP000308600">
    <property type="component" value="Unassembled WGS sequence"/>
</dbReference>
<evidence type="ECO:0000313" key="2">
    <source>
        <dbReference type="Proteomes" id="UP000308600"/>
    </source>
</evidence>
<reference evidence="1 2" key="1">
    <citation type="journal article" date="2019" name="Nat. Ecol. Evol.">
        <title>Megaphylogeny resolves global patterns of mushroom evolution.</title>
        <authorList>
            <person name="Varga T."/>
            <person name="Krizsan K."/>
            <person name="Foldi C."/>
            <person name="Dima B."/>
            <person name="Sanchez-Garcia M."/>
            <person name="Sanchez-Ramirez S."/>
            <person name="Szollosi G.J."/>
            <person name="Szarkandi J.G."/>
            <person name="Papp V."/>
            <person name="Albert L."/>
            <person name="Andreopoulos W."/>
            <person name="Angelini C."/>
            <person name="Antonin V."/>
            <person name="Barry K.W."/>
            <person name="Bougher N.L."/>
            <person name="Buchanan P."/>
            <person name="Buyck B."/>
            <person name="Bense V."/>
            <person name="Catcheside P."/>
            <person name="Chovatia M."/>
            <person name="Cooper J."/>
            <person name="Damon W."/>
            <person name="Desjardin D."/>
            <person name="Finy P."/>
            <person name="Geml J."/>
            <person name="Haridas S."/>
            <person name="Hughes K."/>
            <person name="Justo A."/>
            <person name="Karasinski D."/>
            <person name="Kautmanova I."/>
            <person name="Kiss B."/>
            <person name="Kocsube S."/>
            <person name="Kotiranta H."/>
            <person name="LaButti K.M."/>
            <person name="Lechner B.E."/>
            <person name="Liimatainen K."/>
            <person name="Lipzen A."/>
            <person name="Lukacs Z."/>
            <person name="Mihaltcheva S."/>
            <person name="Morgado L.N."/>
            <person name="Niskanen T."/>
            <person name="Noordeloos M.E."/>
            <person name="Ohm R.A."/>
            <person name="Ortiz-Santana B."/>
            <person name="Ovrebo C."/>
            <person name="Racz N."/>
            <person name="Riley R."/>
            <person name="Savchenko A."/>
            <person name="Shiryaev A."/>
            <person name="Soop K."/>
            <person name="Spirin V."/>
            <person name="Szebenyi C."/>
            <person name="Tomsovsky M."/>
            <person name="Tulloss R.E."/>
            <person name="Uehling J."/>
            <person name="Grigoriev I.V."/>
            <person name="Vagvolgyi C."/>
            <person name="Papp T."/>
            <person name="Martin F.M."/>
            <person name="Miettinen O."/>
            <person name="Hibbett D.S."/>
            <person name="Nagy L.G."/>
        </authorList>
    </citation>
    <scope>NUCLEOTIDE SEQUENCE [LARGE SCALE GENOMIC DNA]</scope>
    <source>
        <strain evidence="1 2">NL-1719</strain>
    </source>
</reference>
<name>A0ACD3AWU5_9AGAR</name>
<organism evidence="1 2">
    <name type="scientific">Pluteus cervinus</name>
    <dbReference type="NCBI Taxonomy" id="181527"/>
    <lineage>
        <taxon>Eukaryota</taxon>
        <taxon>Fungi</taxon>
        <taxon>Dikarya</taxon>
        <taxon>Basidiomycota</taxon>
        <taxon>Agaricomycotina</taxon>
        <taxon>Agaricomycetes</taxon>
        <taxon>Agaricomycetidae</taxon>
        <taxon>Agaricales</taxon>
        <taxon>Pluteineae</taxon>
        <taxon>Pluteaceae</taxon>
        <taxon>Pluteus</taxon>
    </lineage>
</organism>
<protein>
    <submittedName>
        <fullName evidence="1">Uncharacterized protein</fullName>
    </submittedName>
</protein>
<evidence type="ECO:0000313" key="1">
    <source>
        <dbReference type="EMBL" id="TFK70067.1"/>
    </source>
</evidence>